<dbReference type="AlphaFoldDB" id="A0A1J4KNB5"/>
<keyword evidence="1" id="KW-0175">Coiled coil</keyword>
<protein>
    <submittedName>
        <fullName evidence="2">Uncharacterized protein</fullName>
    </submittedName>
</protein>
<organism evidence="2 3">
    <name type="scientific">Tritrichomonas foetus</name>
    <dbReference type="NCBI Taxonomy" id="1144522"/>
    <lineage>
        <taxon>Eukaryota</taxon>
        <taxon>Metamonada</taxon>
        <taxon>Parabasalia</taxon>
        <taxon>Tritrichomonadida</taxon>
        <taxon>Tritrichomonadidae</taxon>
        <taxon>Tritrichomonas</taxon>
    </lineage>
</organism>
<evidence type="ECO:0000256" key="1">
    <source>
        <dbReference type="SAM" id="Coils"/>
    </source>
</evidence>
<reference evidence="2" key="1">
    <citation type="submission" date="2016-10" db="EMBL/GenBank/DDBJ databases">
        <authorList>
            <person name="Benchimol M."/>
            <person name="Almeida L.G."/>
            <person name="Vasconcelos A.T."/>
            <person name="Perreira-Neves A."/>
            <person name="Rosa I.A."/>
            <person name="Tasca T."/>
            <person name="Bogo M.R."/>
            <person name="de Souza W."/>
        </authorList>
    </citation>
    <scope>NUCLEOTIDE SEQUENCE [LARGE SCALE GENOMIC DNA]</scope>
    <source>
        <strain evidence="2">K</strain>
    </source>
</reference>
<sequence length="229" mass="26318">MSKKEKLPILPMNYSAMRALLEENRRLREQLDQEKTTLSNDISSLQKHILLADKLSKANRISSELVEQFMLVSSSLDSLVLKPNITFHKAPSTQLNDLSDPLKQARLEYETLEMACREIAQKRTGLALDEQKLSTKRSTLLQTISASRQELNELMTQKEKLDHEIIELQSLKEFWEQKNDESKSVLHTAETEIGSFTSAQEAENVQKLQELYSIFNVLDDASQILREQI</sequence>
<dbReference type="EMBL" id="MLAK01000599">
    <property type="protein sequence ID" value="OHT10885.1"/>
    <property type="molecule type" value="Genomic_DNA"/>
</dbReference>
<dbReference type="OrthoDB" id="10647934at2759"/>
<dbReference type="RefSeq" id="XP_068364021.1">
    <property type="nucleotide sequence ID" value="XM_068500935.1"/>
</dbReference>
<dbReference type="Proteomes" id="UP000179807">
    <property type="component" value="Unassembled WGS sequence"/>
</dbReference>
<feature type="coiled-coil region" evidence="1">
    <location>
        <begin position="14"/>
        <end position="48"/>
    </location>
</feature>
<dbReference type="VEuPathDB" id="TrichDB:TRFO_19678"/>
<gene>
    <name evidence="2" type="ORF">TRFO_19678</name>
</gene>
<comment type="caution">
    <text evidence="2">The sequence shown here is derived from an EMBL/GenBank/DDBJ whole genome shotgun (WGS) entry which is preliminary data.</text>
</comment>
<proteinExistence type="predicted"/>
<accession>A0A1J4KNB5</accession>
<evidence type="ECO:0000313" key="3">
    <source>
        <dbReference type="Proteomes" id="UP000179807"/>
    </source>
</evidence>
<name>A0A1J4KNB5_9EUKA</name>
<feature type="coiled-coil region" evidence="1">
    <location>
        <begin position="102"/>
        <end position="178"/>
    </location>
</feature>
<dbReference type="GeneID" id="94835639"/>
<evidence type="ECO:0000313" key="2">
    <source>
        <dbReference type="EMBL" id="OHT10885.1"/>
    </source>
</evidence>
<keyword evidence="3" id="KW-1185">Reference proteome</keyword>